<organism evidence="1">
    <name type="scientific">uncultured Caudovirales phage</name>
    <dbReference type="NCBI Taxonomy" id="2100421"/>
    <lineage>
        <taxon>Viruses</taxon>
        <taxon>Duplodnaviria</taxon>
        <taxon>Heunggongvirae</taxon>
        <taxon>Uroviricota</taxon>
        <taxon>Caudoviricetes</taxon>
        <taxon>Peduoviridae</taxon>
        <taxon>Maltschvirus</taxon>
        <taxon>Maltschvirus maltsch</taxon>
    </lineage>
</organism>
<name>A0A6J5LUS8_9CAUD</name>
<sequence length="121" mass="13221">MSTVIEPTYTVGGLGANNVSITGIGVPWSNTTVSSDTYTLNPGWKNGVSGKITLSGPEADIEINGESLTDMLRNIEQRLHMLKPNPELESEWAELKELGDAYRKLEADIEAKMKTWNAIAK</sequence>
<proteinExistence type="predicted"/>
<dbReference type="EMBL" id="LR796341">
    <property type="protein sequence ID" value="CAB4137542.1"/>
    <property type="molecule type" value="Genomic_DNA"/>
</dbReference>
<gene>
    <name evidence="1" type="ORF">UFOVP328_36</name>
</gene>
<accession>A0A6J5LUS8</accession>
<reference evidence="1" key="1">
    <citation type="submission" date="2020-04" db="EMBL/GenBank/DDBJ databases">
        <authorList>
            <person name="Chiriac C."/>
            <person name="Salcher M."/>
            <person name="Ghai R."/>
            <person name="Kavagutti S V."/>
        </authorList>
    </citation>
    <scope>NUCLEOTIDE SEQUENCE</scope>
</reference>
<evidence type="ECO:0000313" key="1">
    <source>
        <dbReference type="EMBL" id="CAB4137542.1"/>
    </source>
</evidence>
<protein>
    <submittedName>
        <fullName evidence="1">Uncharacterized protein</fullName>
    </submittedName>
</protein>